<keyword evidence="4" id="KW-0812">Transmembrane</keyword>
<evidence type="ECO:0000256" key="9">
    <source>
        <dbReference type="ARBA" id="ARBA00023157"/>
    </source>
</evidence>
<gene>
    <name evidence="11" type="ORF">V9T40_003560</name>
</gene>
<keyword evidence="10" id="KW-0407">Ion channel</keyword>
<dbReference type="PANTHER" id="PTHR46473:SF26">
    <property type="entry name" value="LRRNT DOMAIN-CONTAINING PROTEIN"/>
    <property type="match status" value="1"/>
</dbReference>
<dbReference type="Gene3D" id="3.80.10.10">
    <property type="entry name" value="Ribonuclease Inhibitor"/>
    <property type="match status" value="1"/>
</dbReference>
<reference evidence="11 12" key="1">
    <citation type="submission" date="2024-03" db="EMBL/GenBank/DDBJ databases">
        <title>Adaptation during the transition from Ophiocordyceps entomopathogen to insect associate is accompanied by gene loss and intensified selection.</title>
        <authorList>
            <person name="Ward C.M."/>
            <person name="Onetto C.A."/>
            <person name="Borneman A.R."/>
        </authorList>
    </citation>
    <scope>NUCLEOTIDE SEQUENCE [LARGE SCALE GENOMIC DNA]</scope>
    <source>
        <strain evidence="11">AWRI1</strain>
        <tissue evidence="11">Single Adult Female</tissue>
    </source>
</reference>
<keyword evidence="3" id="KW-1003">Cell membrane</keyword>
<comment type="caution">
    <text evidence="11">The sequence shown here is derived from an EMBL/GenBank/DDBJ whole genome shotgun (WGS) entry which is preliminary data.</text>
</comment>
<keyword evidence="6" id="KW-1133">Transmembrane helix</keyword>
<comment type="subcellular location">
    <subcellularLocation>
        <location evidence="1">Cell membrane</location>
        <topology evidence="1">Single-pass membrane protein</topology>
    </subcellularLocation>
</comment>
<dbReference type="PANTHER" id="PTHR46473">
    <property type="entry name" value="GH08155P"/>
    <property type="match status" value="1"/>
</dbReference>
<evidence type="ECO:0000256" key="1">
    <source>
        <dbReference type="ARBA" id="ARBA00004162"/>
    </source>
</evidence>
<evidence type="ECO:0000256" key="8">
    <source>
        <dbReference type="ARBA" id="ARBA00023136"/>
    </source>
</evidence>
<evidence type="ECO:0000313" key="11">
    <source>
        <dbReference type="EMBL" id="KAK7603561.1"/>
    </source>
</evidence>
<evidence type="ECO:0000256" key="2">
    <source>
        <dbReference type="ARBA" id="ARBA00022448"/>
    </source>
</evidence>
<dbReference type="Pfam" id="PF13855">
    <property type="entry name" value="LRR_8"/>
    <property type="match status" value="1"/>
</dbReference>
<keyword evidence="9" id="KW-1015">Disulfide bond</keyword>
<evidence type="ECO:0000256" key="5">
    <source>
        <dbReference type="ARBA" id="ARBA00022729"/>
    </source>
</evidence>
<dbReference type="InterPro" id="IPR032675">
    <property type="entry name" value="LRR_dom_sf"/>
</dbReference>
<accession>A0AAN9Y8Z8</accession>
<dbReference type="Proteomes" id="UP001367676">
    <property type="component" value="Unassembled WGS sequence"/>
</dbReference>
<organism evidence="11 12">
    <name type="scientific">Parthenolecanium corni</name>
    <dbReference type="NCBI Taxonomy" id="536013"/>
    <lineage>
        <taxon>Eukaryota</taxon>
        <taxon>Metazoa</taxon>
        <taxon>Ecdysozoa</taxon>
        <taxon>Arthropoda</taxon>
        <taxon>Hexapoda</taxon>
        <taxon>Insecta</taxon>
        <taxon>Pterygota</taxon>
        <taxon>Neoptera</taxon>
        <taxon>Paraneoptera</taxon>
        <taxon>Hemiptera</taxon>
        <taxon>Sternorrhyncha</taxon>
        <taxon>Coccoidea</taxon>
        <taxon>Coccidae</taxon>
        <taxon>Parthenolecanium</taxon>
    </lineage>
</organism>
<protein>
    <recommendedName>
        <fullName evidence="13">LRRNT domain-containing protein</fullName>
    </recommendedName>
</protein>
<keyword evidence="12" id="KW-1185">Reference proteome</keyword>
<keyword evidence="8" id="KW-0472">Membrane</keyword>
<dbReference type="GO" id="GO:0005249">
    <property type="term" value="F:voltage-gated potassium channel activity"/>
    <property type="evidence" value="ECO:0007669"/>
    <property type="project" value="TreeGrafter"/>
</dbReference>
<evidence type="ECO:0000256" key="7">
    <source>
        <dbReference type="ARBA" id="ARBA00023065"/>
    </source>
</evidence>
<sequence>MDSATPPFQEKNVPWGANNFAWGEFPSSFLAMALDNIETGMAALLLSVVASELAEQLDCPEDCDCHYFRINWVTDCSESNLTNIPFEGLDHNVYILNMIGNHLKEIGPFPEDIKVRTLQLADNQLTHIKNDTFSNLQYLVDIDLSGNNITTVDSHSFV</sequence>
<dbReference type="InterPro" id="IPR051432">
    <property type="entry name" value="KCNMA1_auxiliary"/>
</dbReference>
<keyword evidence="5" id="KW-0732">Signal</keyword>
<name>A0AAN9Y8Z8_9HEMI</name>
<dbReference type="EMBL" id="JBBCAQ010000006">
    <property type="protein sequence ID" value="KAK7603561.1"/>
    <property type="molecule type" value="Genomic_DNA"/>
</dbReference>
<dbReference type="AlphaFoldDB" id="A0AAN9Y8Z8"/>
<proteinExistence type="predicted"/>
<evidence type="ECO:0008006" key="13">
    <source>
        <dbReference type="Google" id="ProtNLM"/>
    </source>
</evidence>
<evidence type="ECO:0000256" key="10">
    <source>
        <dbReference type="ARBA" id="ARBA00023303"/>
    </source>
</evidence>
<dbReference type="GO" id="GO:0044325">
    <property type="term" value="F:transmembrane transporter binding"/>
    <property type="evidence" value="ECO:0007669"/>
    <property type="project" value="TreeGrafter"/>
</dbReference>
<evidence type="ECO:0000256" key="6">
    <source>
        <dbReference type="ARBA" id="ARBA00022989"/>
    </source>
</evidence>
<evidence type="ECO:0000256" key="4">
    <source>
        <dbReference type="ARBA" id="ARBA00022692"/>
    </source>
</evidence>
<dbReference type="GO" id="GO:0008076">
    <property type="term" value="C:voltage-gated potassium channel complex"/>
    <property type="evidence" value="ECO:0007669"/>
    <property type="project" value="TreeGrafter"/>
</dbReference>
<keyword evidence="2" id="KW-0813">Transport</keyword>
<evidence type="ECO:0000256" key="3">
    <source>
        <dbReference type="ARBA" id="ARBA00022475"/>
    </source>
</evidence>
<dbReference type="InterPro" id="IPR001611">
    <property type="entry name" value="Leu-rich_rpt"/>
</dbReference>
<evidence type="ECO:0000313" key="12">
    <source>
        <dbReference type="Proteomes" id="UP001367676"/>
    </source>
</evidence>
<dbReference type="GO" id="GO:0099104">
    <property type="term" value="F:potassium channel activator activity"/>
    <property type="evidence" value="ECO:0007669"/>
    <property type="project" value="TreeGrafter"/>
</dbReference>
<keyword evidence="7" id="KW-0406">Ion transport</keyword>
<dbReference type="SUPFAM" id="SSF52058">
    <property type="entry name" value="L domain-like"/>
    <property type="match status" value="1"/>
</dbReference>